<reference evidence="2 3" key="1">
    <citation type="submission" date="2020-11" db="EMBL/GenBank/DDBJ databases">
        <title>Whole Genome sequence of MDR strain of Klebsiella pneumoniae K219 isolated from sputum.</title>
        <authorList>
            <person name="Aditi B.P."/>
            <person name="Mahalakshmi K."/>
            <person name="Naveen Kumar V."/>
        </authorList>
    </citation>
    <scope>NUCLEOTIDE SEQUENCE [LARGE SCALE GENOMIC DNA]</scope>
    <source>
        <strain evidence="2 3">K219</strain>
    </source>
</reference>
<evidence type="ECO:0000256" key="1">
    <source>
        <dbReference type="SAM" id="MobiDB-lite"/>
    </source>
</evidence>
<name>A0A7S9E144_KLEPN</name>
<accession>A0A7S9E144</accession>
<dbReference type="Proteomes" id="UP000594592">
    <property type="component" value="Chromosome"/>
</dbReference>
<protein>
    <submittedName>
        <fullName evidence="2">Uncharacterized protein</fullName>
    </submittedName>
</protein>
<evidence type="ECO:0000313" key="2">
    <source>
        <dbReference type="EMBL" id="QPG07547.1"/>
    </source>
</evidence>
<organism evidence="2 3">
    <name type="scientific">Klebsiella pneumoniae subsp. pneumoniae</name>
    <dbReference type="NCBI Taxonomy" id="72407"/>
    <lineage>
        <taxon>Bacteria</taxon>
        <taxon>Pseudomonadati</taxon>
        <taxon>Pseudomonadota</taxon>
        <taxon>Gammaproteobacteria</taxon>
        <taxon>Enterobacterales</taxon>
        <taxon>Enterobacteriaceae</taxon>
        <taxon>Klebsiella/Raoultella group</taxon>
        <taxon>Klebsiella</taxon>
        <taxon>Klebsiella pneumoniae complex</taxon>
    </lineage>
</organism>
<evidence type="ECO:0000313" key="3">
    <source>
        <dbReference type="Proteomes" id="UP000594592"/>
    </source>
</evidence>
<feature type="region of interest" description="Disordered" evidence="1">
    <location>
        <begin position="210"/>
        <end position="232"/>
    </location>
</feature>
<sequence length="232" mass="25407">MQESVGPVRRSRHRALKRERRGMPIAGDCRTVPFISCACCRAALRLPGLQERAGRCRPGKAQPPPGIEAGEARNTHCRWLPDGSVHLLCPLPGGAALARPTGACRENVGPVRRSRHRALKREALDVHCRWLPNGSVHLLCLLPGGAALARPTSARRENVGPVRRSRHRALKRERRGMPIVGDCRTVPFISCAHYWAALRLPGLHQRAGECRPGKAQPPPGIEAGEALDVHCR</sequence>
<gene>
    <name evidence="2" type="ORF">IUJ34_25265</name>
</gene>
<dbReference type="EMBL" id="CP064820">
    <property type="protein sequence ID" value="QPG07547.1"/>
    <property type="molecule type" value="Genomic_DNA"/>
</dbReference>
<dbReference type="AlphaFoldDB" id="A0A7S9E144"/>
<proteinExistence type="predicted"/>